<comment type="similarity">
    <text evidence="1">Belongs to the short-chain dehydrogenases/reductases (SDR) family.</text>
</comment>
<accession>A0A919ASM3</accession>
<evidence type="ECO:0000256" key="1">
    <source>
        <dbReference type="ARBA" id="ARBA00006484"/>
    </source>
</evidence>
<dbReference type="Proteomes" id="UP000641386">
    <property type="component" value="Unassembled WGS sequence"/>
</dbReference>
<protein>
    <submittedName>
        <fullName evidence="4">Oxidoreductase</fullName>
    </submittedName>
</protein>
<dbReference type="CDD" id="cd05233">
    <property type="entry name" value="SDR_c"/>
    <property type="match status" value="1"/>
</dbReference>
<dbReference type="InterPro" id="IPR002347">
    <property type="entry name" value="SDR_fam"/>
</dbReference>
<dbReference type="GO" id="GO:0016614">
    <property type="term" value="F:oxidoreductase activity, acting on CH-OH group of donors"/>
    <property type="evidence" value="ECO:0007669"/>
    <property type="project" value="UniProtKB-ARBA"/>
</dbReference>
<dbReference type="FunFam" id="3.40.50.720:FF:000173">
    <property type="entry name" value="3-oxoacyl-[acyl-carrier protein] reductase"/>
    <property type="match status" value="1"/>
</dbReference>
<dbReference type="SUPFAM" id="SSF51735">
    <property type="entry name" value="NAD(P)-binding Rossmann-fold domains"/>
    <property type="match status" value="1"/>
</dbReference>
<dbReference type="Gene3D" id="3.40.50.720">
    <property type="entry name" value="NAD(P)-binding Rossmann-like Domain"/>
    <property type="match status" value="1"/>
</dbReference>
<dbReference type="RefSeq" id="WP_189908388.1">
    <property type="nucleotide sequence ID" value="NZ_BNBC01000102.1"/>
</dbReference>
<dbReference type="PANTHER" id="PTHR48107:SF7">
    <property type="entry name" value="RE15974P"/>
    <property type="match status" value="1"/>
</dbReference>
<feature type="domain" description="Ketoreductase" evidence="3">
    <location>
        <begin position="5"/>
        <end position="190"/>
    </location>
</feature>
<dbReference type="Pfam" id="PF13561">
    <property type="entry name" value="adh_short_C2"/>
    <property type="match status" value="1"/>
</dbReference>
<reference evidence="4" key="1">
    <citation type="journal article" date="2014" name="Int. J. Syst. Evol. Microbiol.">
        <title>Complete genome sequence of Corynebacterium casei LMG S-19264T (=DSM 44701T), isolated from a smear-ripened cheese.</title>
        <authorList>
            <consortium name="US DOE Joint Genome Institute (JGI-PGF)"/>
            <person name="Walter F."/>
            <person name="Albersmeier A."/>
            <person name="Kalinowski J."/>
            <person name="Ruckert C."/>
        </authorList>
    </citation>
    <scope>NUCLEOTIDE SEQUENCE</scope>
    <source>
        <strain evidence="4">JCM 3302</strain>
    </source>
</reference>
<dbReference type="PANTHER" id="PTHR48107">
    <property type="entry name" value="NADPH-DEPENDENT ALDEHYDE REDUCTASE-LIKE PROTEIN, CHLOROPLASTIC-RELATED"/>
    <property type="match status" value="1"/>
</dbReference>
<dbReference type="PRINTS" id="PR00080">
    <property type="entry name" value="SDRFAMILY"/>
</dbReference>
<organism evidence="4 5">
    <name type="scientific">Streptomyces spiralis</name>
    <dbReference type="NCBI Taxonomy" id="66376"/>
    <lineage>
        <taxon>Bacteria</taxon>
        <taxon>Bacillati</taxon>
        <taxon>Actinomycetota</taxon>
        <taxon>Actinomycetes</taxon>
        <taxon>Kitasatosporales</taxon>
        <taxon>Streptomycetaceae</taxon>
        <taxon>Streptomyces</taxon>
    </lineage>
</organism>
<keyword evidence="5" id="KW-1185">Reference proteome</keyword>
<dbReference type="PRINTS" id="PR00081">
    <property type="entry name" value="GDHRDH"/>
</dbReference>
<dbReference type="SMART" id="SM00822">
    <property type="entry name" value="PKS_KR"/>
    <property type="match status" value="1"/>
</dbReference>
<dbReference type="InterPro" id="IPR036291">
    <property type="entry name" value="NAD(P)-bd_dom_sf"/>
</dbReference>
<evidence type="ECO:0000259" key="3">
    <source>
        <dbReference type="SMART" id="SM00822"/>
    </source>
</evidence>
<name>A0A919ASM3_9ACTN</name>
<proteinExistence type="inferred from homology"/>
<evidence type="ECO:0000256" key="2">
    <source>
        <dbReference type="ARBA" id="ARBA00023002"/>
    </source>
</evidence>
<reference evidence="4" key="2">
    <citation type="submission" date="2020-09" db="EMBL/GenBank/DDBJ databases">
        <authorList>
            <person name="Sun Q."/>
            <person name="Ohkuma M."/>
        </authorList>
    </citation>
    <scope>NUCLEOTIDE SEQUENCE</scope>
    <source>
        <strain evidence="4">JCM 3302</strain>
    </source>
</reference>
<sequence>METRDLVVVTGGSRGIGAAVCRGLAARGHAVAVNYAGNAEAADAVVDAVVADGGRARAIAADIADERQVAALFEQAEAELGALAGLVNNAGILGEARPLDEQDAHALERLLAVNVLGPLLCCRAAVRRLSTRHGGQGGAIVNISSVAARTGGIYGTVAYAATKGAVESLTRGLANEVAREGVRVNAVAPGLIATDMSPADVDRLAESGVPMGRVGRPEEIAEAVGWLMSPAAGYVTGTTMTVSGGR</sequence>
<dbReference type="AlphaFoldDB" id="A0A919ASM3"/>
<evidence type="ECO:0000313" key="4">
    <source>
        <dbReference type="EMBL" id="GHF20849.1"/>
    </source>
</evidence>
<dbReference type="EMBL" id="BNBC01000102">
    <property type="protein sequence ID" value="GHF20849.1"/>
    <property type="molecule type" value="Genomic_DNA"/>
</dbReference>
<dbReference type="PROSITE" id="PS00061">
    <property type="entry name" value="ADH_SHORT"/>
    <property type="match status" value="1"/>
</dbReference>
<keyword evidence="2" id="KW-0560">Oxidoreductase</keyword>
<dbReference type="InterPro" id="IPR057326">
    <property type="entry name" value="KR_dom"/>
</dbReference>
<comment type="caution">
    <text evidence="4">The sequence shown here is derived from an EMBL/GenBank/DDBJ whole genome shotgun (WGS) entry which is preliminary data.</text>
</comment>
<dbReference type="InterPro" id="IPR020904">
    <property type="entry name" value="Sc_DH/Rdtase_CS"/>
</dbReference>
<gene>
    <name evidence="4" type="ORF">GCM10014715_88950</name>
</gene>
<evidence type="ECO:0000313" key="5">
    <source>
        <dbReference type="Proteomes" id="UP000641386"/>
    </source>
</evidence>